<accession>A0ACB9IY27</accession>
<gene>
    <name evidence="1" type="ORF">L1987_16613</name>
</gene>
<proteinExistence type="predicted"/>
<keyword evidence="2" id="KW-1185">Reference proteome</keyword>
<name>A0ACB9IY27_9ASTR</name>
<evidence type="ECO:0000313" key="2">
    <source>
        <dbReference type="Proteomes" id="UP001056120"/>
    </source>
</evidence>
<comment type="caution">
    <text evidence="1">The sequence shown here is derived from an EMBL/GenBank/DDBJ whole genome shotgun (WGS) entry which is preliminary data.</text>
</comment>
<reference evidence="1 2" key="2">
    <citation type="journal article" date="2022" name="Mol. Ecol. Resour.">
        <title>The genomes of chicory, endive, great burdock and yacon provide insights into Asteraceae paleo-polyploidization history and plant inulin production.</title>
        <authorList>
            <person name="Fan W."/>
            <person name="Wang S."/>
            <person name="Wang H."/>
            <person name="Wang A."/>
            <person name="Jiang F."/>
            <person name="Liu H."/>
            <person name="Zhao H."/>
            <person name="Xu D."/>
            <person name="Zhang Y."/>
        </authorList>
    </citation>
    <scope>NUCLEOTIDE SEQUENCE [LARGE SCALE GENOMIC DNA]</scope>
    <source>
        <strain evidence="2">cv. Yunnan</strain>
        <tissue evidence="1">Leaves</tissue>
    </source>
</reference>
<protein>
    <submittedName>
        <fullName evidence="1">Uncharacterized protein</fullName>
    </submittedName>
</protein>
<organism evidence="1 2">
    <name type="scientific">Smallanthus sonchifolius</name>
    <dbReference type="NCBI Taxonomy" id="185202"/>
    <lineage>
        <taxon>Eukaryota</taxon>
        <taxon>Viridiplantae</taxon>
        <taxon>Streptophyta</taxon>
        <taxon>Embryophyta</taxon>
        <taxon>Tracheophyta</taxon>
        <taxon>Spermatophyta</taxon>
        <taxon>Magnoliopsida</taxon>
        <taxon>eudicotyledons</taxon>
        <taxon>Gunneridae</taxon>
        <taxon>Pentapetalae</taxon>
        <taxon>asterids</taxon>
        <taxon>campanulids</taxon>
        <taxon>Asterales</taxon>
        <taxon>Asteraceae</taxon>
        <taxon>Asteroideae</taxon>
        <taxon>Heliantheae alliance</taxon>
        <taxon>Millerieae</taxon>
        <taxon>Smallanthus</taxon>
    </lineage>
</organism>
<dbReference type="Proteomes" id="UP001056120">
    <property type="component" value="Linkage Group LG06"/>
</dbReference>
<evidence type="ECO:0000313" key="1">
    <source>
        <dbReference type="EMBL" id="KAI3811917.1"/>
    </source>
</evidence>
<sequence>MGTINCNALRIMDMGIHCCDYALMDAASMAYNNFVIIQDDRLHGFAVKRGSEMNPIAIMMLEFAEDMSAFGHNKEEEEEPKKSKNVVKSPATLASIESLTFPLVQEVVILADYRCKICQDRVADIISKLDGDMEMMIMEKKVILSFAGRYSKPIKSTIYKNIVNKISNVLCYANAS</sequence>
<dbReference type="EMBL" id="CM042023">
    <property type="protein sequence ID" value="KAI3811917.1"/>
    <property type="molecule type" value="Genomic_DNA"/>
</dbReference>
<reference evidence="2" key="1">
    <citation type="journal article" date="2022" name="Mol. Ecol. Resour.">
        <title>The genomes of chicory, endive, great burdock and yacon provide insights into Asteraceae palaeo-polyploidization history and plant inulin production.</title>
        <authorList>
            <person name="Fan W."/>
            <person name="Wang S."/>
            <person name="Wang H."/>
            <person name="Wang A."/>
            <person name="Jiang F."/>
            <person name="Liu H."/>
            <person name="Zhao H."/>
            <person name="Xu D."/>
            <person name="Zhang Y."/>
        </authorList>
    </citation>
    <scope>NUCLEOTIDE SEQUENCE [LARGE SCALE GENOMIC DNA]</scope>
    <source>
        <strain evidence="2">cv. Yunnan</strain>
    </source>
</reference>